<reference evidence="4" key="2">
    <citation type="journal article" date="2019" name="Int. J. Syst. Evol. Microbiol.">
        <title>The Global Catalogue of Microorganisms (GCM) 10K type strain sequencing project: providing services to taxonomists for standard genome sequencing and annotation.</title>
        <authorList>
            <consortium name="The Broad Institute Genomics Platform"/>
            <consortium name="The Broad Institute Genome Sequencing Center for Infectious Disease"/>
            <person name="Wu L."/>
            <person name="Ma J."/>
        </authorList>
    </citation>
    <scope>NUCLEOTIDE SEQUENCE [LARGE SCALE GENOMIC DNA]</scope>
    <source>
        <strain evidence="4">CGMCC 4.5581</strain>
    </source>
</reference>
<dbReference type="AlphaFoldDB" id="A0A846LNG6"/>
<dbReference type="RefSeq" id="WP_166756590.1">
    <property type="nucleotide sequence ID" value="NZ_BAABJU010000003.1"/>
</dbReference>
<organism evidence="2 3">
    <name type="scientific">Modestobacter marinus</name>
    <dbReference type="NCBI Taxonomy" id="477641"/>
    <lineage>
        <taxon>Bacteria</taxon>
        <taxon>Bacillati</taxon>
        <taxon>Actinomycetota</taxon>
        <taxon>Actinomycetes</taxon>
        <taxon>Geodermatophilales</taxon>
        <taxon>Geodermatophilaceae</taxon>
        <taxon>Modestobacter</taxon>
    </lineage>
</organism>
<reference evidence="1" key="4">
    <citation type="submission" date="2024-05" db="EMBL/GenBank/DDBJ databases">
        <authorList>
            <person name="Sun Q."/>
            <person name="Zhou Y."/>
        </authorList>
    </citation>
    <scope>NUCLEOTIDE SEQUENCE</scope>
    <source>
        <strain evidence="1">CGMCC 4.5581</strain>
    </source>
</reference>
<dbReference type="EMBL" id="BMMI01000007">
    <property type="protein sequence ID" value="GGL78441.1"/>
    <property type="molecule type" value="Genomic_DNA"/>
</dbReference>
<evidence type="ECO:0000313" key="4">
    <source>
        <dbReference type="Proteomes" id="UP000648663"/>
    </source>
</evidence>
<evidence type="ECO:0000313" key="2">
    <source>
        <dbReference type="EMBL" id="NIH68987.1"/>
    </source>
</evidence>
<sequence length="287" mass="31319">MTGEGPSHEELVRYRRAVAELVDDLPGAAASSVVLAAARRPEVCAVLDHLPGGAPAALERLAEEVRCFRPSPRSNAATAARMARIVLLQQVDVVWYGTVPPFADTEAVLGAAELTSLAALRRRGQLRFHYRVGTSALPRRARDHVVRRWLPGLEPRTSGLSHPLARPEMVAVLNEIADRFAEAVPAWRRGLWVNCLVRSTLDQYRLRELGYSALLPSAHCTGHAADIEMAWLHRHGVAGALHDVLTDYADDGTLNVIDEGQAWHVCLHPDRIGHYGTTVARSAGGAR</sequence>
<name>A0A846LNG6_9ACTN</name>
<reference evidence="2 3" key="3">
    <citation type="submission" date="2020-02" db="EMBL/GenBank/DDBJ databases">
        <title>Sequencing the genomes of 1000 actinobacteria strains.</title>
        <authorList>
            <person name="Klenk H.-P."/>
        </authorList>
    </citation>
    <scope>NUCLEOTIDE SEQUENCE [LARGE SCALE GENOMIC DNA]</scope>
    <source>
        <strain evidence="2 3">DSM 45201</strain>
    </source>
</reference>
<evidence type="ECO:0000313" key="1">
    <source>
        <dbReference type="EMBL" id="GGL78441.1"/>
    </source>
</evidence>
<reference evidence="1" key="1">
    <citation type="journal article" date="2014" name="Int. J. Syst. Evol. Microbiol.">
        <title>Complete genome of a new Firmicutes species belonging to the dominant human colonic microbiota ('Ruminococcus bicirculans') reveals two chromosomes and a selective capacity to utilize plant glucans.</title>
        <authorList>
            <consortium name="NISC Comparative Sequencing Program"/>
            <person name="Wegmann U."/>
            <person name="Louis P."/>
            <person name="Goesmann A."/>
            <person name="Henrissat B."/>
            <person name="Duncan S.H."/>
            <person name="Flint H.J."/>
        </authorList>
    </citation>
    <scope>NUCLEOTIDE SEQUENCE</scope>
    <source>
        <strain evidence="1">CGMCC 4.5581</strain>
    </source>
</reference>
<comment type="caution">
    <text evidence="2">The sequence shown here is derived from an EMBL/GenBank/DDBJ whole genome shotgun (WGS) entry which is preliminary data.</text>
</comment>
<gene>
    <name evidence="2" type="ORF">FB380_003475</name>
    <name evidence="1" type="ORF">GCM10011589_38120</name>
</gene>
<dbReference type="InterPro" id="IPR043769">
    <property type="entry name" value="DUF5715"/>
</dbReference>
<dbReference type="Proteomes" id="UP000648663">
    <property type="component" value="Unassembled WGS sequence"/>
</dbReference>
<dbReference type="Proteomes" id="UP000552836">
    <property type="component" value="Unassembled WGS sequence"/>
</dbReference>
<proteinExistence type="predicted"/>
<dbReference type="Pfam" id="PF18979">
    <property type="entry name" value="DUF5715"/>
    <property type="match status" value="1"/>
</dbReference>
<accession>A0A846LNG6</accession>
<keyword evidence="4" id="KW-1185">Reference proteome</keyword>
<protein>
    <submittedName>
        <fullName evidence="2">Uncharacterized protein</fullName>
    </submittedName>
</protein>
<evidence type="ECO:0000313" key="3">
    <source>
        <dbReference type="Proteomes" id="UP000552836"/>
    </source>
</evidence>
<dbReference type="EMBL" id="JAAMPA010000002">
    <property type="protein sequence ID" value="NIH68987.1"/>
    <property type="molecule type" value="Genomic_DNA"/>
</dbReference>